<gene>
    <name evidence="1" type="ORF">RhiirA4_506567</name>
</gene>
<comment type="caution">
    <text evidence="1">The sequence shown here is derived from an EMBL/GenBank/DDBJ whole genome shotgun (WGS) entry which is preliminary data.</text>
</comment>
<dbReference type="VEuPathDB" id="FungiDB:RhiirFUN_021842"/>
<accession>A0A2I1HB99</accession>
<organism evidence="1 2">
    <name type="scientific">Rhizophagus irregularis</name>
    <dbReference type="NCBI Taxonomy" id="588596"/>
    <lineage>
        <taxon>Eukaryota</taxon>
        <taxon>Fungi</taxon>
        <taxon>Fungi incertae sedis</taxon>
        <taxon>Mucoromycota</taxon>
        <taxon>Glomeromycotina</taxon>
        <taxon>Glomeromycetes</taxon>
        <taxon>Glomerales</taxon>
        <taxon>Glomeraceae</taxon>
        <taxon>Rhizophagus</taxon>
    </lineage>
</organism>
<sequence length="146" mass="16842">MEVINCIKIDEYMKCKEKELGQHAPSKPGKIPVRLNKPESKVPTVYYFVILFLTKWAGEIVNNIVDVVLYRERMSAVSCEPIKARYSEVSKENADLKEKVASSDLINGLMITDMEKRIRDLEVDVTVKERIILEKNEGVNILWEKN</sequence>
<dbReference type="EMBL" id="LLXI01002087">
    <property type="protein sequence ID" value="PKY56171.1"/>
    <property type="molecule type" value="Genomic_DNA"/>
</dbReference>
<protein>
    <submittedName>
        <fullName evidence="1">Uncharacterized protein</fullName>
    </submittedName>
</protein>
<proteinExistence type="predicted"/>
<evidence type="ECO:0000313" key="2">
    <source>
        <dbReference type="Proteomes" id="UP000234323"/>
    </source>
</evidence>
<evidence type="ECO:0000313" key="1">
    <source>
        <dbReference type="EMBL" id="PKY56171.1"/>
    </source>
</evidence>
<reference evidence="1 2" key="1">
    <citation type="submission" date="2015-10" db="EMBL/GenBank/DDBJ databases">
        <title>Genome analyses suggest a sexual origin of heterokaryosis in a supposedly ancient asexual fungus.</title>
        <authorList>
            <person name="Ropars J."/>
            <person name="Sedzielewska K."/>
            <person name="Noel J."/>
            <person name="Charron P."/>
            <person name="Farinelli L."/>
            <person name="Marton T."/>
            <person name="Kruger M."/>
            <person name="Pelin A."/>
            <person name="Brachmann A."/>
            <person name="Corradi N."/>
        </authorList>
    </citation>
    <scope>NUCLEOTIDE SEQUENCE [LARGE SCALE GENOMIC DNA]</scope>
    <source>
        <strain evidence="1 2">A4</strain>
    </source>
</reference>
<dbReference type="AlphaFoldDB" id="A0A2I1HB99"/>
<dbReference type="Proteomes" id="UP000234323">
    <property type="component" value="Unassembled WGS sequence"/>
</dbReference>
<keyword evidence="2" id="KW-1185">Reference proteome</keyword>
<name>A0A2I1HB99_9GLOM</name>
<dbReference type="VEuPathDB" id="FungiDB:FUN_007693"/>